<dbReference type="InterPro" id="IPR023198">
    <property type="entry name" value="PGP-like_dom2"/>
</dbReference>
<protein>
    <recommendedName>
        <fullName evidence="3">Haloacid dehalogenase-like hydrolase family protein</fullName>
    </recommendedName>
</protein>
<sequence length="242" mass="26915">MKVLVTFDIDNTLIGHAKGGYSQNKAVSQAAFELLGIKQDIPSFIGCSFAGTTDYWIGQEIVKKACPNADNTDELTQKFLQLEAKYFEIYDSQNFQVLPGVSRLLEHLVNLQNVEIALCTGNLEAIAWSKLRSVGIEKYFTKKYGGFGEICERENVLKKAIESAEVGEKTHFNRLIHVGDAIQDEDAARRVGAIPICVETGHMVYKDFNGPCFVVKNFEEGFDDIVSVIKTGKAIHESVEKI</sequence>
<dbReference type="EMBL" id="JAPFFF010000019">
    <property type="protein sequence ID" value="KAK8858307.1"/>
    <property type="molecule type" value="Genomic_DNA"/>
</dbReference>
<reference evidence="1 2" key="1">
    <citation type="submission" date="2024-04" db="EMBL/GenBank/DDBJ databases">
        <title>Tritrichomonas musculus Genome.</title>
        <authorList>
            <person name="Alves-Ferreira E."/>
            <person name="Grigg M."/>
            <person name="Lorenzi H."/>
            <person name="Galac M."/>
        </authorList>
    </citation>
    <scope>NUCLEOTIDE SEQUENCE [LARGE SCALE GENOMIC DNA]</scope>
    <source>
        <strain evidence="1 2">EAF2021</strain>
    </source>
</reference>
<dbReference type="Proteomes" id="UP001470230">
    <property type="component" value="Unassembled WGS sequence"/>
</dbReference>
<evidence type="ECO:0000313" key="1">
    <source>
        <dbReference type="EMBL" id="KAK8858307.1"/>
    </source>
</evidence>
<keyword evidence="2" id="KW-1185">Reference proteome</keyword>
<dbReference type="InterPro" id="IPR041492">
    <property type="entry name" value="HAD_2"/>
</dbReference>
<dbReference type="Gene3D" id="1.10.150.240">
    <property type="entry name" value="Putative phosphatase, domain 2"/>
    <property type="match status" value="1"/>
</dbReference>
<dbReference type="PANTHER" id="PTHR43885">
    <property type="entry name" value="HALOACID DEHALOGENASE-LIKE HYDROLASE"/>
    <property type="match status" value="1"/>
</dbReference>
<dbReference type="Gene3D" id="3.40.50.1000">
    <property type="entry name" value="HAD superfamily/HAD-like"/>
    <property type="match status" value="1"/>
</dbReference>
<gene>
    <name evidence="1" type="ORF">M9Y10_013409</name>
</gene>
<dbReference type="SFLD" id="SFLDS00003">
    <property type="entry name" value="Haloacid_Dehalogenase"/>
    <property type="match status" value="1"/>
</dbReference>
<comment type="caution">
    <text evidence="1">The sequence shown here is derived from an EMBL/GenBank/DDBJ whole genome shotgun (WGS) entry which is preliminary data.</text>
</comment>
<evidence type="ECO:0000313" key="2">
    <source>
        <dbReference type="Proteomes" id="UP001470230"/>
    </source>
</evidence>
<dbReference type="InterPro" id="IPR036412">
    <property type="entry name" value="HAD-like_sf"/>
</dbReference>
<dbReference type="Pfam" id="PF13419">
    <property type="entry name" value="HAD_2"/>
    <property type="match status" value="1"/>
</dbReference>
<accession>A0ABR2I6Z6</accession>
<dbReference type="SUPFAM" id="SSF56784">
    <property type="entry name" value="HAD-like"/>
    <property type="match status" value="1"/>
</dbReference>
<dbReference type="InterPro" id="IPR023214">
    <property type="entry name" value="HAD_sf"/>
</dbReference>
<dbReference type="SFLD" id="SFLDG01129">
    <property type="entry name" value="C1.5:_HAD__Beta-PGM__Phosphata"/>
    <property type="match status" value="1"/>
</dbReference>
<dbReference type="PANTHER" id="PTHR43885:SF1">
    <property type="entry name" value="SUPERFAMILY HYDROLASE, PUTATIVE (AFU_ORTHOLOGUE AFUA_4G13290)-RELATED"/>
    <property type="match status" value="1"/>
</dbReference>
<organism evidence="1 2">
    <name type="scientific">Tritrichomonas musculus</name>
    <dbReference type="NCBI Taxonomy" id="1915356"/>
    <lineage>
        <taxon>Eukaryota</taxon>
        <taxon>Metamonada</taxon>
        <taxon>Parabasalia</taxon>
        <taxon>Tritrichomonadida</taxon>
        <taxon>Tritrichomonadidae</taxon>
        <taxon>Tritrichomonas</taxon>
    </lineage>
</organism>
<evidence type="ECO:0008006" key="3">
    <source>
        <dbReference type="Google" id="ProtNLM"/>
    </source>
</evidence>
<proteinExistence type="predicted"/>
<name>A0ABR2I6Z6_9EUKA</name>